<accession>T1B2L0</accession>
<dbReference type="AlphaFoldDB" id="T1B2L0"/>
<reference evidence="1" key="1">
    <citation type="submission" date="2013-08" db="EMBL/GenBank/DDBJ databases">
        <authorList>
            <person name="Mendez C."/>
            <person name="Richter M."/>
            <person name="Ferrer M."/>
            <person name="Sanchez J."/>
        </authorList>
    </citation>
    <scope>NUCLEOTIDE SEQUENCE</scope>
</reference>
<gene>
    <name evidence="1" type="ORF">B2A_00879</name>
</gene>
<organism evidence="1">
    <name type="scientific">mine drainage metagenome</name>
    <dbReference type="NCBI Taxonomy" id="410659"/>
    <lineage>
        <taxon>unclassified sequences</taxon>
        <taxon>metagenomes</taxon>
        <taxon>ecological metagenomes</taxon>
    </lineage>
</organism>
<sequence length="251" mass="26906">MKRPPSTPYKAKLASGPLSVRVFWRERTGGWYVGASFEPVDLPWPEPSRLMLGVDINPDHLAWSLVNRSGNPTTWGKIVLSLTGEAHHDADAIGVAVAGLVAIAKSEGAAIAHEDLDFSRSRAGLRYLPRRLARLLSSFSYNQILTTLASRCASYGVRHVPVNPAWTSVLGQANYAGVHGVSVDQGAACVIARRALGFSSRLRPAVAWALPGAKRPSRIGRKPPVGTCINFAGRRRRWGSAVPPGTVVGCA</sequence>
<proteinExistence type="predicted"/>
<dbReference type="EMBL" id="AUZZ01000670">
    <property type="protein sequence ID" value="EQD67086.1"/>
    <property type="molecule type" value="Genomic_DNA"/>
</dbReference>
<name>T1B2L0_9ZZZZ</name>
<protein>
    <submittedName>
        <fullName evidence="1">Transposase, IS605 family, OrfA and OrfB</fullName>
    </submittedName>
</protein>
<evidence type="ECO:0000313" key="1">
    <source>
        <dbReference type="EMBL" id="EQD67086.1"/>
    </source>
</evidence>
<comment type="caution">
    <text evidence="1">The sequence shown here is derived from an EMBL/GenBank/DDBJ whole genome shotgun (WGS) entry which is preliminary data.</text>
</comment>
<reference evidence="1" key="2">
    <citation type="journal article" date="2014" name="ISME J.">
        <title>Microbial stratification in low pH oxic and suboxic macroscopic growths along an acid mine drainage.</title>
        <authorList>
            <person name="Mendez-Garcia C."/>
            <person name="Mesa V."/>
            <person name="Sprenger R.R."/>
            <person name="Richter M."/>
            <person name="Diez M.S."/>
            <person name="Solano J."/>
            <person name="Bargiela R."/>
            <person name="Golyshina O.V."/>
            <person name="Manteca A."/>
            <person name="Ramos J.L."/>
            <person name="Gallego J.R."/>
            <person name="Llorente I."/>
            <person name="Martins Dos Santos V.A."/>
            <person name="Jensen O.N."/>
            <person name="Pelaez A.I."/>
            <person name="Sanchez J."/>
            <person name="Ferrer M."/>
        </authorList>
    </citation>
    <scope>NUCLEOTIDE SEQUENCE</scope>
</reference>